<keyword evidence="1" id="KW-0808">Transferase</keyword>
<protein>
    <submittedName>
        <fullName evidence="3">Ubiquinone/menaquinone biosynthesis C-methylase UbiE</fullName>
    </submittedName>
</protein>
<dbReference type="SUPFAM" id="SSF53335">
    <property type="entry name" value="S-adenosyl-L-methionine-dependent methyltransferases"/>
    <property type="match status" value="1"/>
</dbReference>
<keyword evidence="4" id="KW-1185">Reference proteome</keyword>
<gene>
    <name evidence="3" type="ORF">JO379_006035</name>
</gene>
<dbReference type="PANTHER" id="PTHR43861">
    <property type="entry name" value="TRANS-ACONITATE 2-METHYLTRANSFERASE-RELATED"/>
    <property type="match status" value="1"/>
</dbReference>
<dbReference type="CDD" id="cd02440">
    <property type="entry name" value="AdoMet_MTases"/>
    <property type="match status" value="1"/>
</dbReference>
<dbReference type="GeneID" id="91572879"/>
<dbReference type="InterPro" id="IPR029063">
    <property type="entry name" value="SAM-dependent_MTases_sf"/>
</dbReference>
<organism evidence="3 4">
    <name type="scientific">Streptomyces syringium</name>
    <dbReference type="NCBI Taxonomy" id="76729"/>
    <lineage>
        <taxon>Bacteria</taxon>
        <taxon>Bacillati</taxon>
        <taxon>Actinomycetota</taxon>
        <taxon>Actinomycetes</taxon>
        <taxon>Kitasatosporales</taxon>
        <taxon>Streptomycetaceae</taxon>
        <taxon>Streptomyces</taxon>
    </lineage>
</organism>
<proteinExistence type="predicted"/>
<name>A0ABS4YCV9_9ACTN</name>
<evidence type="ECO:0000313" key="4">
    <source>
        <dbReference type="Proteomes" id="UP001519291"/>
    </source>
</evidence>
<dbReference type="Proteomes" id="UP001519291">
    <property type="component" value="Unassembled WGS sequence"/>
</dbReference>
<keyword evidence="3" id="KW-0830">Ubiquinone</keyword>
<evidence type="ECO:0000259" key="2">
    <source>
        <dbReference type="Pfam" id="PF13649"/>
    </source>
</evidence>
<comment type="caution">
    <text evidence="3">The sequence shown here is derived from an EMBL/GenBank/DDBJ whole genome shotgun (WGS) entry which is preliminary data.</text>
</comment>
<accession>A0ABS4YCV9</accession>
<dbReference type="Pfam" id="PF13649">
    <property type="entry name" value="Methyltransf_25"/>
    <property type="match status" value="1"/>
</dbReference>
<dbReference type="RefSeq" id="WP_209517935.1">
    <property type="nucleotide sequence ID" value="NZ_JAGIOH010000001.1"/>
</dbReference>
<evidence type="ECO:0000313" key="3">
    <source>
        <dbReference type="EMBL" id="MBP2406566.1"/>
    </source>
</evidence>
<feature type="domain" description="Methyltransferase" evidence="2">
    <location>
        <begin position="37"/>
        <end position="132"/>
    </location>
</feature>
<dbReference type="EMBL" id="JAGIOH010000001">
    <property type="protein sequence ID" value="MBP2406566.1"/>
    <property type="molecule type" value="Genomic_DNA"/>
</dbReference>
<dbReference type="Gene3D" id="3.40.50.150">
    <property type="entry name" value="Vaccinia Virus protein VP39"/>
    <property type="match status" value="1"/>
</dbReference>
<sequence length="268" mass="29631">MAFIHGYEFDEMSRRGLYGEVTQRLVDICEAAPGSVVVDVGCGSGLATRLLLERFAHVGSIVGVDPSEHELAIARKRLRDPKVRFLTGRAQDVESLVDPVDVAVLSNVMHQIPESERGSVVGGCYRMLKPGGRCALNTLFYEGAVLPDTRPFYARWLQATRAWLKSRGSDLVLERDKPVAMETLTPQQHEELFERAGFSAVKSEEETYAWTLEDWDALCGYSVFIEGATGLTDMALGSEALKAALRTTFQELGLTEVPRSWLFVSGVK</sequence>
<reference evidence="3 4" key="1">
    <citation type="submission" date="2021-03" db="EMBL/GenBank/DDBJ databases">
        <title>Sequencing the genomes of 1000 actinobacteria strains.</title>
        <authorList>
            <person name="Klenk H.-P."/>
        </authorList>
    </citation>
    <scope>NUCLEOTIDE SEQUENCE [LARGE SCALE GENOMIC DNA]</scope>
    <source>
        <strain evidence="3 4">DSM 41480</strain>
    </source>
</reference>
<dbReference type="InterPro" id="IPR041698">
    <property type="entry name" value="Methyltransf_25"/>
</dbReference>
<evidence type="ECO:0000256" key="1">
    <source>
        <dbReference type="ARBA" id="ARBA00022679"/>
    </source>
</evidence>